<dbReference type="AlphaFoldDB" id="A0A1A9I5T5"/>
<dbReference type="Proteomes" id="UP000077667">
    <property type="component" value="Chromosome"/>
</dbReference>
<dbReference type="Pfam" id="PF05016">
    <property type="entry name" value="ParE_toxin"/>
    <property type="match status" value="1"/>
</dbReference>
<dbReference type="RefSeq" id="WP_067759344.1">
    <property type="nucleotide sequence ID" value="NZ_CP015772.1"/>
</dbReference>
<dbReference type="KEGG" id="nia:A8C56_18460"/>
<organism evidence="2 3">
    <name type="scientific">Niabella ginsenosidivorans</name>
    <dbReference type="NCBI Taxonomy" id="1176587"/>
    <lineage>
        <taxon>Bacteria</taxon>
        <taxon>Pseudomonadati</taxon>
        <taxon>Bacteroidota</taxon>
        <taxon>Chitinophagia</taxon>
        <taxon>Chitinophagales</taxon>
        <taxon>Chitinophagaceae</taxon>
        <taxon>Niabella</taxon>
    </lineage>
</organism>
<sequence>MNYKVILLPSAVQDIIEAHEWYEEKTPGLGEKFQSEISKRINIIKQHPDRFPVRKKPYRECPINKYPYLIVYSFDESGKEVIISAVFHTKRNSKKKYKKS</sequence>
<keyword evidence="3" id="KW-1185">Reference proteome</keyword>
<dbReference type="InterPro" id="IPR007712">
    <property type="entry name" value="RelE/ParE_toxin"/>
</dbReference>
<dbReference type="STRING" id="1176587.A8C56_18460"/>
<evidence type="ECO:0000313" key="3">
    <source>
        <dbReference type="Proteomes" id="UP000077667"/>
    </source>
</evidence>
<dbReference type="Gene3D" id="3.30.2310.20">
    <property type="entry name" value="RelE-like"/>
    <property type="match status" value="1"/>
</dbReference>
<dbReference type="EMBL" id="CP015772">
    <property type="protein sequence ID" value="ANH82695.1"/>
    <property type="molecule type" value="Genomic_DNA"/>
</dbReference>
<accession>A0A1A9I5T5</accession>
<evidence type="ECO:0000313" key="2">
    <source>
        <dbReference type="EMBL" id="ANH82695.1"/>
    </source>
</evidence>
<evidence type="ECO:0008006" key="4">
    <source>
        <dbReference type="Google" id="ProtNLM"/>
    </source>
</evidence>
<evidence type="ECO:0000256" key="1">
    <source>
        <dbReference type="ARBA" id="ARBA00022649"/>
    </source>
</evidence>
<reference evidence="2 3" key="1">
    <citation type="submission" date="2016-05" db="EMBL/GenBank/DDBJ databases">
        <title>Niabella ginsenosidivorans BS26 whole genome sequencing.</title>
        <authorList>
            <person name="Im W.T."/>
            <person name="Siddiqi M.Z."/>
        </authorList>
    </citation>
    <scope>NUCLEOTIDE SEQUENCE [LARGE SCALE GENOMIC DNA]</scope>
    <source>
        <strain evidence="2 3">BS26</strain>
    </source>
</reference>
<gene>
    <name evidence="2" type="ORF">A8C56_18460</name>
</gene>
<name>A0A1A9I5T5_9BACT</name>
<dbReference type="OrthoDB" id="595476at2"/>
<proteinExistence type="predicted"/>
<dbReference type="InterPro" id="IPR035093">
    <property type="entry name" value="RelE/ParE_toxin_dom_sf"/>
</dbReference>
<protein>
    <recommendedName>
        <fullName evidence="4">Plasmid stabilization protein</fullName>
    </recommendedName>
</protein>
<keyword evidence="1" id="KW-1277">Toxin-antitoxin system</keyword>